<name>A0ABP0LBA7_9DINO</name>
<proteinExistence type="predicted"/>
<sequence>GECDFQLFNSPFFSTPGVLAENMIHVFRGCGQICSLPAKACNACNECCENCGCCQECEKLCSHCGDCIDQPLGLYVAVAKGPVSQKSEEAGCSASIRYSSQGMLTSIVELACCVVACKDDFSECLLPEGFARQVGLSGWLKLQMGFAWLNMIFPPYLQHRLMQTLSHRAGTRTEVSQKEVKESFQEVFWEDFGVCLYVFAWAASLVWSILGVYWQRSCHATGWVDAAALLGITFFWGSLCYGFAWFCYISCMSTMPVQWALRVHEVSGQLRGRPSKGQPLQQIEAEAFPRPVSPGSGCAKACTVGQLAKLMACIGLDVFGDATYLMPGVGETADLGYAPLQGIALQMLFRSYSISGIGFLEELLPFTDFVPTATIAWMIDTFFPDTLLGRALGLSHRTDGSDDSSGSE</sequence>
<dbReference type="Proteomes" id="UP001642484">
    <property type="component" value="Unassembled WGS sequence"/>
</dbReference>
<comment type="caution">
    <text evidence="2">The sequence shown here is derived from an EMBL/GenBank/DDBJ whole genome shotgun (WGS) entry which is preliminary data.</text>
</comment>
<evidence type="ECO:0000256" key="1">
    <source>
        <dbReference type="SAM" id="Phobius"/>
    </source>
</evidence>
<organism evidence="2 3">
    <name type="scientific">Durusdinium trenchii</name>
    <dbReference type="NCBI Taxonomy" id="1381693"/>
    <lineage>
        <taxon>Eukaryota</taxon>
        <taxon>Sar</taxon>
        <taxon>Alveolata</taxon>
        <taxon>Dinophyceae</taxon>
        <taxon>Suessiales</taxon>
        <taxon>Symbiodiniaceae</taxon>
        <taxon>Durusdinium</taxon>
    </lineage>
</organism>
<keyword evidence="1" id="KW-1133">Transmembrane helix</keyword>
<keyword evidence="1" id="KW-0472">Membrane</keyword>
<dbReference type="EMBL" id="CAXAMN010011869">
    <property type="protein sequence ID" value="CAK9036460.1"/>
    <property type="molecule type" value="Genomic_DNA"/>
</dbReference>
<reference evidence="2 3" key="1">
    <citation type="submission" date="2024-02" db="EMBL/GenBank/DDBJ databases">
        <authorList>
            <person name="Chen Y."/>
            <person name="Shah S."/>
            <person name="Dougan E. K."/>
            <person name="Thang M."/>
            <person name="Chan C."/>
        </authorList>
    </citation>
    <scope>NUCLEOTIDE SEQUENCE [LARGE SCALE GENOMIC DNA]</scope>
</reference>
<protein>
    <submittedName>
        <fullName evidence="2">Uncharacterized protein</fullName>
    </submittedName>
</protein>
<keyword evidence="1" id="KW-0812">Transmembrane</keyword>
<evidence type="ECO:0000313" key="3">
    <source>
        <dbReference type="Proteomes" id="UP001642484"/>
    </source>
</evidence>
<evidence type="ECO:0000313" key="2">
    <source>
        <dbReference type="EMBL" id="CAK9036460.1"/>
    </source>
</evidence>
<accession>A0ABP0LBA7</accession>
<keyword evidence="3" id="KW-1185">Reference proteome</keyword>
<gene>
    <name evidence="2" type="ORF">CCMP2556_LOCUS20292</name>
</gene>
<feature type="transmembrane region" description="Helical" evidence="1">
    <location>
        <begin position="226"/>
        <end position="248"/>
    </location>
</feature>
<feature type="non-terminal residue" evidence="2">
    <location>
        <position position="1"/>
    </location>
</feature>
<feature type="transmembrane region" description="Helical" evidence="1">
    <location>
        <begin position="194"/>
        <end position="214"/>
    </location>
</feature>